<comment type="caution">
    <text evidence="1">The sequence shown here is derived from an EMBL/GenBank/DDBJ whole genome shotgun (WGS) entry which is preliminary data.</text>
</comment>
<proteinExistence type="predicted"/>
<evidence type="ECO:0000313" key="1">
    <source>
        <dbReference type="EMBL" id="GMM57113.1"/>
    </source>
</evidence>
<evidence type="ECO:0000313" key="2">
    <source>
        <dbReference type="Proteomes" id="UP001377567"/>
    </source>
</evidence>
<keyword evidence="2" id="KW-1185">Reference proteome</keyword>
<reference evidence="1 2" key="1">
    <citation type="journal article" date="2023" name="Elife">
        <title>Identification of key yeast species and microbe-microbe interactions impacting larval growth of Drosophila in the wild.</title>
        <authorList>
            <person name="Mure A."/>
            <person name="Sugiura Y."/>
            <person name="Maeda R."/>
            <person name="Honda K."/>
            <person name="Sakurai N."/>
            <person name="Takahashi Y."/>
            <person name="Watada M."/>
            <person name="Katoh T."/>
            <person name="Gotoh A."/>
            <person name="Gotoh Y."/>
            <person name="Taniguchi I."/>
            <person name="Nakamura K."/>
            <person name="Hayashi T."/>
            <person name="Katayama T."/>
            <person name="Uemura T."/>
            <person name="Hattori Y."/>
        </authorList>
    </citation>
    <scope>NUCLEOTIDE SEQUENCE [LARGE SCALE GENOMIC DNA]</scope>
    <source>
        <strain evidence="1 2">KH-74</strain>
    </source>
</reference>
<accession>A0AAV5S0M6</accession>
<dbReference type="EMBL" id="BTGD01000011">
    <property type="protein sequence ID" value="GMM57113.1"/>
    <property type="molecule type" value="Genomic_DNA"/>
</dbReference>
<organism evidence="1 2">
    <name type="scientific">Maudiozyma humilis</name>
    <name type="common">Sour dough yeast</name>
    <name type="synonym">Kazachstania humilis</name>
    <dbReference type="NCBI Taxonomy" id="51915"/>
    <lineage>
        <taxon>Eukaryota</taxon>
        <taxon>Fungi</taxon>
        <taxon>Dikarya</taxon>
        <taxon>Ascomycota</taxon>
        <taxon>Saccharomycotina</taxon>
        <taxon>Saccharomycetes</taxon>
        <taxon>Saccharomycetales</taxon>
        <taxon>Saccharomycetaceae</taxon>
        <taxon>Maudiozyma</taxon>
    </lineage>
</organism>
<gene>
    <name evidence="1" type="ORF">DAKH74_037290</name>
</gene>
<name>A0AAV5S0M6_MAUHU</name>
<protein>
    <submittedName>
        <fullName evidence="1">Ecm19 protein</fullName>
    </submittedName>
</protein>
<dbReference type="AlphaFoldDB" id="A0AAV5S0M6"/>
<sequence length="97" mass="10123">MARIRGFGATTAAVVAVASVYMGVNFFQPIVVEQLRKDGHLRTDIDVPKFDADGNIIVADSDRVKGVPPFGLTDAQAAALAAGQDTAQNPDTTAPPN</sequence>
<dbReference type="Proteomes" id="UP001377567">
    <property type="component" value="Unassembled WGS sequence"/>
</dbReference>